<accession>A0ABW4YEN7</accession>
<dbReference type="Pfam" id="PF05954">
    <property type="entry name" value="Phage_GPD"/>
    <property type="match status" value="1"/>
</dbReference>
<sequence>MSDIKLDSKTYTFDQLEKKYRQFIAPGYKIRVDGQDIVKAGMAIRELTVETTIANEADTAMFTIVNGYNLVSRQFEWLGGLLALGKEIEVHIGYTDQMTAIFSGYITNINTEFYPNETPTIAVTGMDLSFKMMRNRAAQTWSNKTISDVVRSIGQQNGISQFEMDSTTEQLPTFTKKPDNDFHFLQMLAQSINYECFVVGKTLYFRKYGHHTSSVITLSLGKHLQYLQMEQSIAEQVSDVTVRSWDAEKQQILIGTASKMQPIGSNTKTGADIMRTLGKFEEVLYLNAADSHDAKLKATAALHRRAMRLVEGEAHCLGLPELRAGRFVTFDGLGKQLNQPYYIKTATHILNEQGYSTRLRVQGNAV</sequence>
<organism evidence="1 2">
    <name type="scientific">Paenibacillus yanchengensis</name>
    <dbReference type="NCBI Taxonomy" id="2035833"/>
    <lineage>
        <taxon>Bacteria</taxon>
        <taxon>Bacillati</taxon>
        <taxon>Bacillota</taxon>
        <taxon>Bacilli</taxon>
        <taxon>Bacillales</taxon>
        <taxon>Paenibacillaceae</taxon>
        <taxon>Paenibacillus</taxon>
    </lineage>
</organism>
<dbReference type="RefSeq" id="WP_377769129.1">
    <property type="nucleotide sequence ID" value="NZ_JBHUHO010000001.1"/>
</dbReference>
<gene>
    <name evidence="1" type="ORF">ACFSJH_00100</name>
</gene>
<name>A0ABW4YEN7_9BACL</name>
<dbReference type="EMBL" id="JBHUHO010000001">
    <property type="protein sequence ID" value="MFD2114156.1"/>
    <property type="molecule type" value="Genomic_DNA"/>
</dbReference>
<reference evidence="2" key="1">
    <citation type="journal article" date="2019" name="Int. J. Syst. Evol. Microbiol.">
        <title>The Global Catalogue of Microorganisms (GCM) 10K type strain sequencing project: providing services to taxonomists for standard genome sequencing and annotation.</title>
        <authorList>
            <consortium name="The Broad Institute Genomics Platform"/>
            <consortium name="The Broad Institute Genome Sequencing Center for Infectious Disease"/>
            <person name="Wu L."/>
            <person name="Ma J."/>
        </authorList>
    </citation>
    <scope>NUCLEOTIDE SEQUENCE [LARGE SCALE GENOMIC DNA]</scope>
    <source>
        <strain evidence="2">GH52</strain>
    </source>
</reference>
<proteinExistence type="predicted"/>
<dbReference type="SUPFAM" id="SSF69279">
    <property type="entry name" value="Phage tail proteins"/>
    <property type="match status" value="1"/>
</dbReference>
<protein>
    <submittedName>
        <fullName evidence="1">Phage late control D family protein</fullName>
    </submittedName>
</protein>
<keyword evidence="2" id="KW-1185">Reference proteome</keyword>
<evidence type="ECO:0000313" key="1">
    <source>
        <dbReference type="EMBL" id="MFD2114156.1"/>
    </source>
</evidence>
<dbReference type="Proteomes" id="UP001597362">
    <property type="component" value="Unassembled WGS sequence"/>
</dbReference>
<comment type="caution">
    <text evidence="1">The sequence shown here is derived from an EMBL/GenBank/DDBJ whole genome shotgun (WGS) entry which is preliminary data.</text>
</comment>
<evidence type="ECO:0000313" key="2">
    <source>
        <dbReference type="Proteomes" id="UP001597362"/>
    </source>
</evidence>